<name>A0A836CV64_SHEEP</name>
<gene>
    <name evidence="2" type="ORF">JEQ12_011377</name>
</gene>
<accession>A0A836CV64</accession>
<feature type="non-terminal residue" evidence="2">
    <location>
        <position position="1"/>
    </location>
</feature>
<protein>
    <submittedName>
        <fullName evidence="2">Uncharacterized protein</fullName>
    </submittedName>
</protein>
<evidence type="ECO:0000313" key="2">
    <source>
        <dbReference type="EMBL" id="KAG5196691.1"/>
    </source>
</evidence>
<proteinExistence type="predicted"/>
<feature type="region of interest" description="Disordered" evidence="1">
    <location>
        <begin position="1"/>
        <end position="90"/>
    </location>
</feature>
<dbReference type="AlphaFoldDB" id="A0A836CV64"/>
<feature type="non-terminal residue" evidence="2">
    <location>
        <position position="90"/>
    </location>
</feature>
<sequence>VRAQAGARGRSWAPSQWVGHWTSSPWPRRASAGDDGAGSVPLSLDRRRSHVSSGVVVPASHGGPAARTRTEGYDMVRCDGESRRDRPASQ</sequence>
<reference evidence="2 3" key="1">
    <citation type="submission" date="2020-12" db="EMBL/GenBank/DDBJ databases">
        <title>De novo assembly of Tibetan sheep genome.</title>
        <authorList>
            <person name="Li X."/>
        </authorList>
    </citation>
    <scope>NUCLEOTIDE SEQUENCE [LARGE SCALE GENOMIC DNA]</scope>
    <source>
        <tissue evidence="2">Heart</tissue>
    </source>
</reference>
<dbReference type="EMBL" id="JAEMGP010000021">
    <property type="protein sequence ID" value="KAG5196691.1"/>
    <property type="molecule type" value="Genomic_DNA"/>
</dbReference>
<comment type="caution">
    <text evidence="2">The sequence shown here is derived from an EMBL/GenBank/DDBJ whole genome shotgun (WGS) entry which is preliminary data.</text>
</comment>
<evidence type="ECO:0000313" key="3">
    <source>
        <dbReference type="Proteomes" id="UP000664991"/>
    </source>
</evidence>
<evidence type="ECO:0000256" key="1">
    <source>
        <dbReference type="SAM" id="MobiDB-lite"/>
    </source>
</evidence>
<feature type="compositionally biased region" description="Basic and acidic residues" evidence="1">
    <location>
        <begin position="68"/>
        <end position="90"/>
    </location>
</feature>
<organism evidence="2 3">
    <name type="scientific">Ovis aries</name>
    <name type="common">Sheep</name>
    <dbReference type="NCBI Taxonomy" id="9940"/>
    <lineage>
        <taxon>Eukaryota</taxon>
        <taxon>Metazoa</taxon>
        <taxon>Chordata</taxon>
        <taxon>Craniata</taxon>
        <taxon>Vertebrata</taxon>
        <taxon>Euteleostomi</taxon>
        <taxon>Mammalia</taxon>
        <taxon>Eutheria</taxon>
        <taxon>Laurasiatheria</taxon>
        <taxon>Artiodactyla</taxon>
        <taxon>Ruminantia</taxon>
        <taxon>Pecora</taxon>
        <taxon>Bovidae</taxon>
        <taxon>Caprinae</taxon>
        <taxon>Ovis</taxon>
    </lineage>
</organism>
<dbReference type="Proteomes" id="UP000664991">
    <property type="component" value="Chromosome 21"/>
</dbReference>